<sequence length="367" mass="42925">MEKCNQIRKRRKKHRYIKRWKISIKLEKRRGKKTSEKEERIGILKREGKKTRILSRDVKCNHSRKEEEKKHRYYLENENVSRVEKRRKENIGILSRDSSTHNVKNVNKQSAAVQNKIDPILPSTSTMTSYDSCQMIQGKQNMQHFIQPQQNFASPVFQQMSPMSGYYPVPSQSPSHPMPPPIMQSTLNQGSESGDKIDFLVQKVEEIFKKLSSIDELTKKIGNFEISVKSLTKTVEKGSKRIDEVEKSMEFMNQNFESSKSESEYLKTTITEIKSEHGEMVNGFDCLRADMDELHERHVDLQIRSMRENLVFSGIPELSENESSEQTEDIIKDFMKINMKMDIVMDFQRAHRFGKKHKLKSTTETLI</sequence>
<evidence type="ECO:0000313" key="3">
    <source>
        <dbReference type="Proteomes" id="UP000683360"/>
    </source>
</evidence>
<organism evidence="2 3">
    <name type="scientific">Mytilus edulis</name>
    <name type="common">Blue mussel</name>
    <dbReference type="NCBI Taxonomy" id="6550"/>
    <lineage>
        <taxon>Eukaryota</taxon>
        <taxon>Metazoa</taxon>
        <taxon>Spiralia</taxon>
        <taxon>Lophotrochozoa</taxon>
        <taxon>Mollusca</taxon>
        <taxon>Bivalvia</taxon>
        <taxon>Autobranchia</taxon>
        <taxon>Pteriomorphia</taxon>
        <taxon>Mytilida</taxon>
        <taxon>Mytiloidea</taxon>
        <taxon>Mytilidae</taxon>
        <taxon>Mytilinae</taxon>
        <taxon>Mytilus</taxon>
    </lineage>
</organism>
<feature type="coiled-coil region" evidence="1">
    <location>
        <begin position="235"/>
        <end position="262"/>
    </location>
</feature>
<proteinExistence type="predicted"/>
<keyword evidence="1" id="KW-0175">Coiled coil</keyword>
<protein>
    <submittedName>
        <fullName evidence="2">Uncharacterized protein</fullName>
    </submittedName>
</protein>
<dbReference type="AlphaFoldDB" id="A0A8S3TYD7"/>
<name>A0A8S3TYD7_MYTED</name>
<keyword evidence="3" id="KW-1185">Reference proteome</keyword>
<accession>A0A8S3TYD7</accession>
<dbReference type="EMBL" id="CAJPWZ010002458">
    <property type="protein sequence ID" value="CAG2238600.1"/>
    <property type="molecule type" value="Genomic_DNA"/>
</dbReference>
<gene>
    <name evidence="2" type="ORF">MEDL_51005</name>
</gene>
<dbReference type="Gene3D" id="1.10.287.950">
    <property type="entry name" value="Methyl-accepting chemotaxis protein"/>
    <property type="match status" value="1"/>
</dbReference>
<comment type="caution">
    <text evidence="2">The sequence shown here is derived from an EMBL/GenBank/DDBJ whole genome shotgun (WGS) entry which is preliminary data.</text>
</comment>
<dbReference type="OrthoDB" id="6079384at2759"/>
<evidence type="ECO:0000313" key="2">
    <source>
        <dbReference type="EMBL" id="CAG2238600.1"/>
    </source>
</evidence>
<evidence type="ECO:0000256" key="1">
    <source>
        <dbReference type="SAM" id="Coils"/>
    </source>
</evidence>
<dbReference type="Proteomes" id="UP000683360">
    <property type="component" value="Unassembled WGS sequence"/>
</dbReference>
<reference evidence="2" key="1">
    <citation type="submission" date="2021-03" db="EMBL/GenBank/DDBJ databases">
        <authorList>
            <person name="Bekaert M."/>
        </authorList>
    </citation>
    <scope>NUCLEOTIDE SEQUENCE</scope>
</reference>